<dbReference type="Proteomes" id="UP000093000">
    <property type="component" value="Unassembled WGS sequence"/>
</dbReference>
<evidence type="ECO:0000256" key="3">
    <source>
        <dbReference type="ARBA" id="ARBA00023295"/>
    </source>
</evidence>
<evidence type="ECO:0000313" key="7">
    <source>
        <dbReference type="Proteomes" id="UP000093000"/>
    </source>
</evidence>
<dbReference type="InParanoid" id="A0A1C7NL57"/>
<dbReference type="InterPro" id="IPR000757">
    <property type="entry name" value="Beta-glucanase-like"/>
</dbReference>
<dbReference type="STRING" id="101091.A0A1C7NL57"/>
<dbReference type="AlphaFoldDB" id="A0A1C7NL57"/>
<dbReference type="InterPro" id="IPR050546">
    <property type="entry name" value="Glycosyl_Hydrlase_16"/>
</dbReference>
<evidence type="ECO:0000256" key="4">
    <source>
        <dbReference type="SAM" id="MobiDB-lite"/>
    </source>
</evidence>
<evidence type="ECO:0000313" key="6">
    <source>
        <dbReference type="EMBL" id="OBZ89857.1"/>
    </source>
</evidence>
<proteinExistence type="predicted"/>
<dbReference type="SUPFAM" id="SSF49899">
    <property type="entry name" value="Concanavalin A-like lectins/glucanases"/>
    <property type="match status" value="1"/>
</dbReference>
<feature type="compositionally biased region" description="Polar residues" evidence="4">
    <location>
        <begin position="13"/>
        <end position="24"/>
    </location>
</feature>
<reference evidence="6 7" key="1">
    <citation type="submission" date="2016-03" db="EMBL/GenBank/DDBJ databases">
        <title>Choanephora cucurbitarum.</title>
        <authorList>
            <person name="Min B."/>
            <person name="Park H."/>
            <person name="Park J.-H."/>
            <person name="Shin H.-D."/>
            <person name="Choi I.-G."/>
        </authorList>
    </citation>
    <scope>NUCLEOTIDE SEQUENCE [LARGE SCALE GENOMIC DNA]</scope>
    <source>
        <strain evidence="6 7">KUS-F28377</strain>
    </source>
</reference>
<dbReference type="GO" id="GO:0004553">
    <property type="term" value="F:hydrolase activity, hydrolyzing O-glycosyl compounds"/>
    <property type="evidence" value="ECO:0007669"/>
    <property type="project" value="InterPro"/>
</dbReference>
<comment type="caution">
    <text evidence="6">The sequence shown here is derived from an EMBL/GenBank/DDBJ whole genome shotgun (WGS) entry which is preliminary data.</text>
</comment>
<name>A0A1C7NL57_9FUNG</name>
<dbReference type="InterPro" id="IPR013320">
    <property type="entry name" value="ConA-like_dom_sf"/>
</dbReference>
<dbReference type="PANTHER" id="PTHR10963:SF22">
    <property type="entry name" value="GLYCOSIDASE CRH2-RELATED"/>
    <property type="match status" value="1"/>
</dbReference>
<feature type="domain" description="GH16" evidence="5">
    <location>
        <begin position="31"/>
        <end position="252"/>
    </location>
</feature>
<gene>
    <name evidence="6" type="primary">crf1_2</name>
    <name evidence="6" type="ORF">A0J61_02090</name>
</gene>
<dbReference type="OrthoDB" id="4781at2759"/>
<feature type="compositionally biased region" description="Acidic residues" evidence="4">
    <location>
        <begin position="1"/>
        <end position="10"/>
    </location>
</feature>
<accession>A0A1C7NL57</accession>
<keyword evidence="2" id="KW-0378">Hydrolase</keyword>
<keyword evidence="3 6" id="KW-0326">Glycosidase</keyword>
<protein>
    <submittedName>
        <fullName evidence="6">Putative glycosidase crf2</fullName>
    </submittedName>
</protein>
<evidence type="ECO:0000259" key="5">
    <source>
        <dbReference type="PROSITE" id="PS51762"/>
    </source>
</evidence>
<sequence length="261" mass="29281">MGLIPNDEEMISSAMQTSATTNRVSHLKREYTSSGQEKPVCHNLRTDFTKDPRGWAVENTMQDTYDVDQDGVKLILMGPKEYVRLHDAKHMPYNQSPGRGPTLNATNYMLYGRVSARLKTATDGGVITAFILLADGGDEIDFEMIGNDLRSVQTNYFWGKLIEYNVNGAAHQIEGPELDKDFHQYTIDWTPDKIDWIVDGRVIRTKKRSETCDPSGVCKFPSQPSRVQIGIWDGSSKPGTAEWSRGPIDVSQSHTDFLSNC</sequence>
<dbReference type="Gene3D" id="2.60.120.200">
    <property type="match status" value="1"/>
</dbReference>
<keyword evidence="7" id="KW-1185">Reference proteome</keyword>
<dbReference type="GO" id="GO:0005975">
    <property type="term" value="P:carbohydrate metabolic process"/>
    <property type="evidence" value="ECO:0007669"/>
    <property type="project" value="InterPro"/>
</dbReference>
<keyword evidence="1" id="KW-0732">Signal</keyword>
<evidence type="ECO:0000256" key="2">
    <source>
        <dbReference type="ARBA" id="ARBA00022801"/>
    </source>
</evidence>
<feature type="region of interest" description="Disordered" evidence="4">
    <location>
        <begin position="1"/>
        <end position="37"/>
    </location>
</feature>
<dbReference type="PROSITE" id="PS51762">
    <property type="entry name" value="GH16_2"/>
    <property type="match status" value="1"/>
</dbReference>
<dbReference type="PANTHER" id="PTHR10963">
    <property type="entry name" value="GLYCOSYL HYDROLASE-RELATED"/>
    <property type="match status" value="1"/>
</dbReference>
<organism evidence="6 7">
    <name type="scientific">Choanephora cucurbitarum</name>
    <dbReference type="NCBI Taxonomy" id="101091"/>
    <lineage>
        <taxon>Eukaryota</taxon>
        <taxon>Fungi</taxon>
        <taxon>Fungi incertae sedis</taxon>
        <taxon>Mucoromycota</taxon>
        <taxon>Mucoromycotina</taxon>
        <taxon>Mucoromycetes</taxon>
        <taxon>Mucorales</taxon>
        <taxon>Mucorineae</taxon>
        <taxon>Choanephoraceae</taxon>
        <taxon>Choanephoroideae</taxon>
        <taxon>Choanephora</taxon>
    </lineage>
</organism>
<dbReference type="Pfam" id="PF00722">
    <property type="entry name" value="Glyco_hydro_16"/>
    <property type="match status" value="1"/>
</dbReference>
<evidence type="ECO:0000256" key="1">
    <source>
        <dbReference type="ARBA" id="ARBA00022729"/>
    </source>
</evidence>
<dbReference type="EMBL" id="LUGH01000075">
    <property type="protein sequence ID" value="OBZ89857.1"/>
    <property type="molecule type" value="Genomic_DNA"/>
</dbReference>